<dbReference type="NCBIfam" id="NF003652">
    <property type="entry name" value="PRK05286.2-5"/>
    <property type="match status" value="1"/>
</dbReference>
<dbReference type="InterPro" id="IPR005720">
    <property type="entry name" value="Dihydroorotate_DH_cat"/>
</dbReference>
<dbReference type="InterPro" id="IPR013785">
    <property type="entry name" value="Aldolase_TIM"/>
</dbReference>
<dbReference type="EMBL" id="JBHSUA010000021">
    <property type="protein sequence ID" value="MFC6397716.1"/>
    <property type="molecule type" value="Genomic_DNA"/>
</dbReference>
<dbReference type="NCBIfam" id="TIGR01036">
    <property type="entry name" value="pyrD_sub2"/>
    <property type="match status" value="1"/>
</dbReference>
<dbReference type="Gene3D" id="3.20.20.70">
    <property type="entry name" value="Aldolase class I"/>
    <property type="match status" value="1"/>
</dbReference>
<comment type="similarity">
    <text evidence="5">Belongs to the dihydroorotate dehydrogenase family. Type 2 subfamily.</text>
</comment>
<dbReference type="PROSITE" id="PS00911">
    <property type="entry name" value="DHODEHASE_1"/>
    <property type="match status" value="1"/>
</dbReference>
<evidence type="ECO:0000256" key="6">
    <source>
        <dbReference type="ARBA" id="ARBA00012791"/>
    </source>
</evidence>
<evidence type="ECO:0000256" key="5">
    <source>
        <dbReference type="ARBA" id="ARBA00005359"/>
    </source>
</evidence>
<keyword evidence="8" id="KW-0285">Flavoprotein</keyword>
<comment type="cofactor">
    <cofactor evidence="1">
        <name>FMN</name>
        <dbReference type="ChEBI" id="CHEBI:58210"/>
    </cofactor>
</comment>
<dbReference type="SUPFAM" id="SSF51395">
    <property type="entry name" value="FMN-linked oxidoreductases"/>
    <property type="match status" value="1"/>
</dbReference>
<dbReference type="InterPro" id="IPR005719">
    <property type="entry name" value="Dihydroorotate_DH_2"/>
</dbReference>
<evidence type="ECO:0000256" key="9">
    <source>
        <dbReference type="ARBA" id="ARBA00022643"/>
    </source>
</evidence>
<evidence type="ECO:0000256" key="14">
    <source>
        <dbReference type="NCBIfam" id="TIGR01036"/>
    </source>
</evidence>
<protein>
    <recommendedName>
        <fullName evidence="7 14">Dihydroorotate dehydrogenase (quinone)</fullName>
        <ecNumber evidence="6 14">1.3.5.2</ecNumber>
    </recommendedName>
</protein>
<comment type="subcellular location">
    <subcellularLocation>
        <location evidence="3">Membrane</location>
    </subcellularLocation>
</comment>
<evidence type="ECO:0000256" key="10">
    <source>
        <dbReference type="ARBA" id="ARBA00022975"/>
    </source>
</evidence>
<dbReference type="PROSITE" id="PS00912">
    <property type="entry name" value="DHODEHASE_2"/>
    <property type="match status" value="1"/>
</dbReference>
<keyword evidence="12" id="KW-0472">Membrane</keyword>
<dbReference type="PANTHER" id="PTHR48109:SF4">
    <property type="entry name" value="DIHYDROOROTATE DEHYDROGENASE (QUINONE), MITOCHONDRIAL"/>
    <property type="match status" value="1"/>
</dbReference>
<evidence type="ECO:0000313" key="17">
    <source>
        <dbReference type="Proteomes" id="UP001596266"/>
    </source>
</evidence>
<evidence type="ECO:0000256" key="1">
    <source>
        <dbReference type="ARBA" id="ARBA00001917"/>
    </source>
</evidence>
<feature type="domain" description="Dihydroorotate dehydrogenase catalytic" evidence="15">
    <location>
        <begin position="70"/>
        <end position="360"/>
    </location>
</feature>
<evidence type="ECO:0000256" key="2">
    <source>
        <dbReference type="ARBA" id="ARBA00003125"/>
    </source>
</evidence>
<dbReference type="InterPro" id="IPR001295">
    <property type="entry name" value="Dihydroorotate_DH_CS"/>
</dbReference>
<comment type="function">
    <text evidence="2">Catalyzes the conversion of dihydroorotate to orotate with quinone as electron acceptor.</text>
</comment>
<evidence type="ECO:0000256" key="4">
    <source>
        <dbReference type="ARBA" id="ARBA00005161"/>
    </source>
</evidence>
<proteinExistence type="inferred from homology"/>
<comment type="caution">
    <text evidence="16">The sequence shown here is derived from an EMBL/GenBank/DDBJ whole genome shotgun (WGS) entry which is preliminary data.</text>
</comment>
<evidence type="ECO:0000256" key="13">
    <source>
        <dbReference type="ARBA" id="ARBA00048639"/>
    </source>
</evidence>
<keyword evidence="17" id="KW-1185">Reference proteome</keyword>
<name>A0ABW1X3H8_9ACTN</name>
<accession>A0ABW1X3H8</accession>
<keyword evidence="9" id="KW-0288">FMN</keyword>
<evidence type="ECO:0000256" key="12">
    <source>
        <dbReference type="ARBA" id="ARBA00023136"/>
    </source>
</evidence>
<reference evidence="17" key="1">
    <citation type="journal article" date="2019" name="Int. J. Syst. Evol. Microbiol.">
        <title>The Global Catalogue of Microorganisms (GCM) 10K type strain sequencing project: providing services to taxonomists for standard genome sequencing and annotation.</title>
        <authorList>
            <consortium name="The Broad Institute Genomics Platform"/>
            <consortium name="The Broad Institute Genome Sequencing Center for Infectious Disease"/>
            <person name="Wu L."/>
            <person name="Ma J."/>
        </authorList>
    </citation>
    <scope>NUCLEOTIDE SEQUENCE [LARGE SCALE GENOMIC DNA]</scope>
    <source>
        <strain evidence="17">CGMCC 1.15277</strain>
    </source>
</reference>
<evidence type="ECO:0000259" key="15">
    <source>
        <dbReference type="Pfam" id="PF01180"/>
    </source>
</evidence>
<gene>
    <name evidence="16" type="ORF">ACFP57_12085</name>
</gene>
<dbReference type="Pfam" id="PF01180">
    <property type="entry name" value="DHO_dh"/>
    <property type="match status" value="1"/>
</dbReference>
<comment type="catalytic activity">
    <reaction evidence="13">
        <text>(S)-dihydroorotate + a quinone = orotate + a quinol</text>
        <dbReference type="Rhea" id="RHEA:30187"/>
        <dbReference type="ChEBI" id="CHEBI:24646"/>
        <dbReference type="ChEBI" id="CHEBI:30839"/>
        <dbReference type="ChEBI" id="CHEBI:30864"/>
        <dbReference type="ChEBI" id="CHEBI:132124"/>
        <dbReference type="EC" id="1.3.5.2"/>
    </reaction>
</comment>
<dbReference type="EC" id="1.3.5.2" evidence="6 14"/>
<dbReference type="CDD" id="cd04738">
    <property type="entry name" value="DHOD_2_like"/>
    <property type="match status" value="1"/>
</dbReference>
<comment type="pathway">
    <text evidence="4">Pyrimidine metabolism; UMP biosynthesis via de novo pathway; orotate from (S)-dihydroorotate (quinone route): step 1/1.</text>
</comment>
<evidence type="ECO:0000256" key="3">
    <source>
        <dbReference type="ARBA" id="ARBA00004370"/>
    </source>
</evidence>
<dbReference type="GO" id="GO:0106430">
    <property type="term" value="F:dihydroorotate dehydrogenase (quinone) activity"/>
    <property type="evidence" value="ECO:0007669"/>
    <property type="project" value="UniProtKB-EC"/>
</dbReference>
<dbReference type="InterPro" id="IPR050074">
    <property type="entry name" value="DHO_dehydrogenase"/>
</dbReference>
<evidence type="ECO:0000256" key="8">
    <source>
        <dbReference type="ARBA" id="ARBA00022630"/>
    </source>
</evidence>
<evidence type="ECO:0000256" key="7">
    <source>
        <dbReference type="ARBA" id="ARBA00018366"/>
    </source>
</evidence>
<dbReference type="RefSeq" id="WP_343886119.1">
    <property type="nucleotide sequence ID" value="NZ_BAAAKI010000013.1"/>
</dbReference>
<organism evidence="16 17">
    <name type="scientific">Luteococcus sanguinis</name>
    <dbReference type="NCBI Taxonomy" id="174038"/>
    <lineage>
        <taxon>Bacteria</taxon>
        <taxon>Bacillati</taxon>
        <taxon>Actinomycetota</taxon>
        <taxon>Actinomycetes</taxon>
        <taxon>Propionibacteriales</taxon>
        <taxon>Propionibacteriaceae</taxon>
        <taxon>Luteococcus</taxon>
    </lineage>
</organism>
<evidence type="ECO:0000256" key="11">
    <source>
        <dbReference type="ARBA" id="ARBA00023002"/>
    </source>
</evidence>
<dbReference type="PANTHER" id="PTHR48109">
    <property type="entry name" value="DIHYDROOROTATE DEHYDROGENASE (QUINONE), MITOCHONDRIAL-RELATED"/>
    <property type="match status" value="1"/>
</dbReference>
<dbReference type="Proteomes" id="UP001596266">
    <property type="component" value="Unassembled WGS sequence"/>
</dbReference>
<evidence type="ECO:0000313" key="16">
    <source>
        <dbReference type="EMBL" id="MFC6397716.1"/>
    </source>
</evidence>
<keyword evidence="11 16" id="KW-0560">Oxidoreductase</keyword>
<sequence length="363" mass="37439">MDRPVAGAAARAAAERALLLGYRSAVRPALFASHGGDAEKIHEQMIDVLGRIPAPAAQAAAKVVRRGTPVEMAGITFPSRVGVAAGLDKNGIAARAWAGMGFGFAELGTVTAMPQPGNEKPRVFRARASEGVVNRMGFNNDGAQALADRLTGWGVRRGNQALGIPLGISIGKNKVVELPGAIENYLASFDALAPLADYVALNVSSPNTPGLRKLQDGDQLRDLTRALVARAAELDAANPVPIFVKLAPDLETDALYEAIGVCELAGVSGLIATNTTLSRDGLAAADKALVDEAGGLSGAPLTNKALRVVERIVAHTELPVMGAGGIMTPGHAQAMFDAGAKLVQVYTGFIYNGPALVSGINSL</sequence>
<keyword evidence="10" id="KW-0665">Pyrimidine biosynthesis</keyword>